<reference evidence="2" key="1">
    <citation type="submission" date="2021-02" db="EMBL/GenBank/DDBJ databases">
        <authorList>
            <person name="Dougan E. K."/>
            <person name="Rhodes N."/>
            <person name="Thang M."/>
            <person name="Chan C."/>
        </authorList>
    </citation>
    <scope>NUCLEOTIDE SEQUENCE</scope>
</reference>
<dbReference type="AlphaFoldDB" id="A0A812PMM6"/>
<evidence type="ECO:0000256" key="1">
    <source>
        <dbReference type="SAM" id="SignalP"/>
    </source>
</evidence>
<comment type="caution">
    <text evidence="2">The sequence shown here is derived from an EMBL/GenBank/DDBJ whole genome shotgun (WGS) entry which is preliminary data.</text>
</comment>
<gene>
    <name evidence="2" type="ORF">SNAT2548_LOCUS18887</name>
</gene>
<name>A0A812PMM6_9DINO</name>
<dbReference type="Proteomes" id="UP000604046">
    <property type="component" value="Unassembled WGS sequence"/>
</dbReference>
<keyword evidence="1" id="KW-0732">Signal</keyword>
<accession>A0A812PMM6</accession>
<proteinExistence type="predicted"/>
<evidence type="ECO:0000313" key="2">
    <source>
        <dbReference type="EMBL" id="CAE7355410.1"/>
    </source>
</evidence>
<dbReference type="EMBL" id="CAJNDS010002157">
    <property type="protein sequence ID" value="CAE7355410.1"/>
    <property type="molecule type" value="Genomic_DNA"/>
</dbReference>
<feature type="chain" id="PRO_5032593476" evidence="1">
    <location>
        <begin position="19"/>
        <end position="379"/>
    </location>
</feature>
<protein>
    <submittedName>
        <fullName evidence="2">Uncharacterized protein</fullName>
    </submittedName>
</protein>
<sequence length="379" mass="41455">MRILFLLALQGWMLAGLGHEVLEATCDEAALLQKEKRMNRSAASDGLAGLTSRLASSVRALGLGLGPLADSLKNFNVSLNVSVWQAGAFPELVQQLDRVLEDIRKEVAAALRRLEEGLVACNGQLRQELGVSTAADIPALKEHAETMRSCTDSSVWTWTVNASSMGAVGGGAESAESAEWVGWARRWKKRPKAERERCEHAWGAFPGLFQKLRVRLVSACSSYDVCWAEAESAHKLAAASTDQKWLAYEATRGIIRELCSFGNCTEGDAGEDADSAKVSADLAAVTPARQSCELAACIALSAHTMALHCDASACSATLADPGSASKPEAEHCWQWPGQLSYECHENCRGVVEHQSPSYYRWHSQDRHAQDRRFRHFRRR</sequence>
<organism evidence="2 3">
    <name type="scientific">Symbiodinium natans</name>
    <dbReference type="NCBI Taxonomy" id="878477"/>
    <lineage>
        <taxon>Eukaryota</taxon>
        <taxon>Sar</taxon>
        <taxon>Alveolata</taxon>
        <taxon>Dinophyceae</taxon>
        <taxon>Suessiales</taxon>
        <taxon>Symbiodiniaceae</taxon>
        <taxon>Symbiodinium</taxon>
    </lineage>
</organism>
<keyword evidence="3" id="KW-1185">Reference proteome</keyword>
<evidence type="ECO:0000313" key="3">
    <source>
        <dbReference type="Proteomes" id="UP000604046"/>
    </source>
</evidence>
<feature type="signal peptide" evidence="1">
    <location>
        <begin position="1"/>
        <end position="18"/>
    </location>
</feature>